<dbReference type="EMBL" id="BARU01003219">
    <property type="protein sequence ID" value="GAH21627.1"/>
    <property type="molecule type" value="Genomic_DNA"/>
</dbReference>
<proteinExistence type="predicted"/>
<comment type="caution">
    <text evidence="1">The sequence shown here is derived from an EMBL/GenBank/DDBJ whole genome shotgun (WGS) entry which is preliminary data.</text>
</comment>
<evidence type="ECO:0000313" key="1">
    <source>
        <dbReference type="EMBL" id="GAH21627.1"/>
    </source>
</evidence>
<dbReference type="AlphaFoldDB" id="X1DN77"/>
<sequence>MATIIKTREFSLIPIPPIEIGIIVIVDTTGTININAVRVKSIPRALAAR</sequence>
<reference evidence="1" key="1">
    <citation type="journal article" date="2014" name="Front. Microbiol.">
        <title>High frequency of phylogenetically diverse reductive dehalogenase-homologous genes in deep subseafloor sedimentary metagenomes.</title>
        <authorList>
            <person name="Kawai M."/>
            <person name="Futagami T."/>
            <person name="Toyoda A."/>
            <person name="Takaki Y."/>
            <person name="Nishi S."/>
            <person name="Hori S."/>
            <person name="Arai W."/>
            <person name="Tsubouchi T."/>
            <person name="Morono Y."/>
            <person name="Uchiyama I."/>
            <person name="Ito T."/>
            <person name="Fujiyama A."/>
            <person name="Inagaki F."/>
            <person name="Takami H."/>
        </authorList>
    </citation>
    <scope>NUCLEOTIDE SEQUENCE</scope>
    <source>
        <strain evidence="1">Expedition CK06-06</strain>
    </source>
</reference>
<organism evidence="1">
    <name type="scientific">marine sediment metagenome</name>
    <dbReference type="NCBI Taxonomy" id="412755"/>
    <lineage>
        <taxon>unclassified sequences</taxon>
        <taxon>metagenomes</taxon>
        <taxon>ecological metagenomes</taxon>
    </lineage>
</organism>
<gene>
    <name evidence="1" type="ORF">S03H2_07098</name>
</gene>
<name>X1DN77_9ZZZZ</name>
<protein>
    <submittedName>
        <fullName evidence="1">Uncharacterized protein</fullName>
    </submittedName>
</protein>
<accession>X1DN77</accession>